<evidence type="ECO:0000313" key="1">
    <source>
        <dbReference type="EMBL" id="OIP86903.1"/>
    </source>
</evidence>
<dbReference type="AlphaFoldDB" id="A0A1J5I1C9"/>
<dbReference type="EMBL" id="MNZO01000036">
    <property type="protein sequence ID" value="OIP86903.1"/>
    <property type="molecule type" value="Genomic_DNA"/>
</dbReference>
<proteinExistence type="predicted"/>
<dbReference type="STRING" id="1805376.AUK05_02525"/>
<protein>
    <submittedName>
        <fullName evidence="1">Uncharacterized protein</fullName>
    </submittedName>
</protein>
<accession>A0A1J5I1C9</accession>
<gene>
    <name evidence="1" type="ORF">AUK05_02525</name>
</gene>
<evidence type="ECO:0000313" key="2">
    <source>
        <dbReference type="Proteomes" id="UP000182344"/>
    </source>
</evidence>
<organism evidence="1 2">
    <name type="scientific">Candidatus Shapirobacteria bacterium CG2_30_35_20</name>
    <dbReference type="NCBI Taxonomy" id="1805376"/>
    <lineage>
        <taxon>Bacteria</taxon>
        <taxon>Candidatus Shapironibacteriota</taxon>
    </lineage>
</organism>
<reference evidence="1 2" key="1">
    <citation type="journal article" date="2016" name="Environ. Microbiol.">
        <title>Genomic resolution of a cold subsurface aquifer community provides metabolic insights for novel microbes adapted to high CO concentrations.</title>
        <authorList>
            <person name="Probst A.J."/>
            <person name="Castelle C.J."/>
            <person name="Singh A."/>
            <person name="Brown C.T."/>
            <person name="Anantharaman K."/>
            <person name="Sharon I."/>
            <person name="Hug L.A."/>
            <person name="Burstein D."/>
            <person name="Emerson J.B."/>
            <person name="Thomas B.C."/>
            <person name="Banfield J.F."/>
        </authorList>
    </citation>
    <scope>NUCLEOTIDE SEQUENCE [LARGE SCALE GENOMIC DNA]</scope>
    <source>
        <strain evidence="1">CG2_30_35_20</strain>
    </source>
</reference>
<name>A0A1J5I1C9_9BACT</name>
<comment type="caution">
    <text evidence="1">The sequence shown here is derived from an EMBL/GenBank/DDBJ whole genome shotgun (WGS) entry which is preliminary data.</text>
</comment>
<sequence length="114" mass="13140">MNNNIFLKSYIEKIDIILDITRQTTARDEIVRLLMQSLLLNIESEILTDKKISDKLPSYDVDDREKIIELLETMVEENSGVVVKATNTTLTDFINRIDTLSDDAKKQLIEKVLI</sequence>
<dbReference type="Proteomes" id="UP000182344">
    <property type="component" value="Unassembled WGS sequence"/>
</dbReference>